<dbReference type="Proteomes" id="UP000198757">
    <property type="component" value="Unassembled WGS sequence"/>
</dbReference>
<dbReference type="AlphaFoldDB" id="A0A1G6PFG3"/>
<keyword evidence="1" id="KW-1133">Transmembrane helix</keyword>
<evidence type="ECO:0000313" key="2">
    <source>
        <dbReference type="EMBL" id="SDC78741.1"/>
    </source>
</evidence>
<keyword evidence="1" id="KW-0472">Membrane</keyword>
<proteinExistence type="predicted"/>
<keyword evidence="3" id="KW-1185">Reference proteome</keyword>
<feature type="transmembrane region" description="Helical" evidence="1">
    <location>
        <begin position="92"/>
        <end position="113"/>
    </location>
</feature>
<sequence>MSSTLKKGTYVLYLVCVIGIVLFIKATFILYDLAVSKTPLFYVTTPCAGLRKAVLTMAAISSVITGLACILLYRALYTIVKSAQWSGSSSRAIRGIALLLIAGTYGTSLAAYIGDTYLLHTTVGCPLFTDILFASRANGYALGKTLFVQGPLLGCLFFISLFLEYVYSIKQENESFI</sequence>
<evidence type="ECO:0008006" key="4">
    <source>
        <dbReference type="Google" id="ProtNLM"/>
    </source>
</evidence>
<evidence type="ECO:0000256" key="1">
    <source>
        <dbReference type="SAM" id="Phobius"/>
    </source>
</evidence>
<evidence type="ECO:0000313" key="3">
    <source>
        <dbReference type="Proteomes" id="UP000198757"/>
    </source>
</evidence>
<name>A0A1G6PFG3_NIADE</name>
<keyword evidence="1" id="KW-0812">Transmembrane</keyword>
<protein>
    <recommendedName>
        <fullName evidence="4">DUF2975 domain-containing protein</fullName>
    </recommendedName>
</protein>
<dbReference type="STRING" id="1285928.SAMN04487894_10416"/>
<feature type="transmembrane region" description="Helical" evidence="1">
    <location>
        <begin position="12"/>
        <end position="34"/>
    </location>
</feature>
<feature type="transmembrane region" description="Helical" evidence="1">
    <location>
        <begin position="146"/>
        <end position="167"/>
    </location>
</feature>
<gene>
    <name evidence="2" type="ORF">SAMN04487894_10416</name>
</gene>
<reference evidence="3" key="1">
    <citation type="submission" date="2016-10" db="EMBL/GenBank/DDBJ databases">
        <authorList>
            <person name="Varghese N."/>
            <person name="Submissions S."/>
        </authorList>
    </citation>
    <scope>NUCLEOTIDE SEQUENCE [LARGE SCALE GENOMIC DNA]</scope>
    <source>
        <strain evidence="3">DSM 25811 / CCM 8410 / LMG 26954 / E90</strain>
    </source>
</reference>
<organism evidence="2 3">
    <name type="scientific">Niabella drilacis (strain DSM 25811 / CCM 8410 / CCUG 62505 / LMG 26954 / E90)</name>
    <dbReference type="NCBI Taxonomy" id="1285928"/>
    <lineage>
        <taxon>Bacteria</taxon>
        <taxon>Pseudomonadati</taxon>
        <taxon>Bacteroidota</taxon>
        <taxon>Chitinophagia</taxon>
        <taxon>Chitinophagales</taxon>
        <taxon>Chitinophagaceae</taxon>
        <taxon>Niabella</taxon>
    </lineage>
</organism>
<accession>A0A1G6PFG3</accession>
<feature type="transmembrane region" description="Helical" evidence="1">
    <location>
        <begin position="54"/>
        <end position="80"/>
    </location>
</feature>
<dbReference type="RefSeq" id="WP_090389651.1">
    <property type="nucleotide sequence ID" value="NZ_FMZO01000004.1"/>
</dbReference>
<dbReference type="EMBL" id="FMZO01000004">
    <property type="protein sequence ID" value="SDC78741.1"/>
    <property type="molecule type" value="Genomic_DNA"/>
</dbReference>